<accession>A0ABY7WST6</accession>
<dbReference type="SMART" id="SM00530">
    <property type="entry name" value="HTH_XRE"/>
    <property type="match status" value="1"/>
</dbReference>
<dbReference type="CDD" id="cd00093">
    <property type="entry name" value="HTH_XRE"/>
    <property type="match status" value="1"/>
</dbReference>
<dbReference type="InterPro" id="IPR035965">
    <property type="entry name" value="PAS-like_dom_sf"/>
</dbReference>
<dbReference type="Proteomes" id="UP001220377">
    <property type="component" value="Chromosome"/>
</dbReference>
<gene>
    <name evidence="2" type="ORF">PQ472_08840</name>
</gene>
<organism evidence="2 3">
    <name type="scientific">Lacticaseibacillus pabuli</name>
    <dbReference type="NCBI Taxonomy" id="3025672"/>
    <lineage>
        <taxon>Bacteria</taxon>
        <taxon>Bacillati</taxon>
        <taxon>Bacillota</taxon>
        <taxon>Bacilli</taxon>
        <taxon>Lactobacillales</taxon>
        <taxon>Lactobacillaceae</taxon>
        <taxon>Lacticaseibacillus</taxon>
    </lineage>
</organism>
<dbReference type="Gene3D" id="1.10.260.40">
    <property type="entry name" value="lambda repressor-like DNA-binding domains"/>
    <property type="match status" value="1"/>
</dbReference>
<keyword evidence="3" id="KW-1185">Reference proteome</keyword>
<evidence type="ECO:0000313" key="2">
    <source>
        <dbReference type="EMBL" id="WDF82026.1"/>
    </source>
</evidence>
<name>A0ABY7WST6_9LACO</name>
<dbReference type="InterPro" id="IPR010982">
    <property type="entry name" value="Lambda_DNA-bd_dom_sf"/>
</dbReference>
<dbReference type="PROSITE" id="PS50943">
    <property type="entry name" value="HTH_CROC1"/>
    <property type="match status" value="1"/>
</dbReference>
<dbReference type="Gene3D" id="3.30.450.180">
    <property type="match status" value="1"/>
</dbReference>
<dbReference type="PANTHER" id="PTHR35010">
    <property type="entry name" value="BLL4672 PROTEIN-RELATED"/>
    <property type="match status" value="1"/>
</dbReference>
<dbReference type="Pfam" id="PF17765">
    <property type="entry name" value="MLTR_LBD"/>
    <property type="match status" value="1"/>
</dbReference>
<feature type="domain" description="HTH cro/C1-type" evidence="1">
    <location>
        <begin position="32"/>
        <end position="90"/>
    </location>
</feature>
<dbReference type="RefSeq" id="WP_274259207.1">
    <property type="nucleotide sequence ID" value="NZ_CP117884.1"/>
</dbReference>
<dbReference type="SUPFAM" id="SSF47413">
    <property type="entry name" value="lambda repressor-like DNA-binding domains"/>
    <property type="match status" value="1"/>
</dbReference>
<proteinExistence type="predicted"/>
<sequence>MSHLGGIIINEQVLGHFFRYKRTHAQLTDFAIKPARKRRTPGLTRDEVAVLANVSTDWYTRIEQGRVGATPSPEVLRDLCQALHLNSSETAYAFQLLGIAVPQASVSVVDSGTLALMHAQSPSPAFVMDQSLTILAVNPTYQTLFGFRQSQSKVTRNWVWRVFNSDTIRHSLSAWKNYAAYATGVFRQIYSMAPDSQPLYEVFTAIKDNSAFQSPWDSLTVNTFSTQHILFNHPDYGELYLVENVLQVPATKQYLVFEDAGDPDTLATLQKLQTKSSS</sequence>
<dbReference type="InterPro" id="IPR001387">
    <property type="entry name" value="Cro/C1-type_HTH"/>
</dbReference>
<dbReference type="SUPFAM" id="SSF55785">
    <property type="entry name" value="PYP-like sensor domain (PAS domain)"/>
    <property type="match status" value="1"/>
</dbReference>
<dbReference type="InterPro" id="IPR041413">
    <property type="entry name" value="MLTR_LBD"/>
</dbReference>
<evidence type="ECO:0000313" key="3">
    <source>
        <dbReference type="Proteomes" id="UP001220377"/>
    </source>
</evidence>
<evidence type="ECO:0000259" key="1">
    <source>
        <dbReference type="PROSITE" id="PS50943"/>
    </source>
</evidence>
<protein>
    <submittedName>
        <fullName evidence="2">Helix-turn-helix transcriptional regulator</fullName>
    </submittedName>
</protein>
<dbReference type="EMBL" id="CP117884">
    <property type="protein sequence ID" value="WDF82026.1"/>
    <property type="molecule type" value="Genomic_DNA"/>
</dbReference>
<reference evidence="2 3" key="1">
    <citation type="submission" date="2023-02" db="EMBL/GenBank/DDBJ databases">
        <title>Genome sequence of Lacticaseibacillus sp. KACC 23028.</title>
        <authorList>
            <person name="Kim S."/>
            <person name="Heo J."/>
            <person name="Kwon S.-W."/>
        </authorList>
    </citation>
    <scope>NUCLEOTIDE SEQUENCE [LARGE SCALE GENOMIC DNA]</scope>
    <source>
        <strain evidence="2 3">KACC 23028</strain>
    </source>
</reference>
<dbReference type="Pfam" id="PF13560">
    <property type="entry name" value="HTH_31"/>
    <property type="match status" value="1"/>
</dbReference>